<sequence length="399" mass="45296">MLFSVTVGVTCLDIRAKFIAIDRLHCVANVKVTIIRGMNNDEDLYKAVSDALKDNNVKENNGFTAEAHACPYETLEEILARHRREIRQLNADTTALKKTATKGEKKKKKDILTKVAIMEDELNKRHEEELRKHKLQPGDPDNVETAVDEEDDGISLDRLNELTIEEGPIAPTGTPSIGANGGRKKPNRQKLRKERKEAEIQKMKDEAEKEADGQVDRGKLESDAIKELLVPMRLRVSEVPADGHCLYNAVADQLAKRYKVQTDYKKLRKEAANYIRSHPDDFIPFLYKDDGGMYTEEDLKNYCDDLENTAVWGGQIEVSLDGNLLELNMQIVLSQRLQIMALSKVEKVPFYIIQMGSPVLKISEEDFPAKPPIKLAVKQSRYHKHLYSLGEHYNSLLDI</sequence>
<dbReference type="InterPro" id="IPR050704">
    <property type="entry name" value="Peptidase_C85-like"/>
</dbReference>
<dbReference type="InterPro" id="IPR038765">
    <property type="entry name" value="Papain-like_cys_pep_sf"/>
</dbReference>
<feature type="domain" description="OTU" evidence="3">
    <location>
        <begin position="234"/>
        <end position="399"/>
    </location>
</feature>
<feature type="region of interest" description="Disordered" evidence="2">
    <location>
        <begin position="166"/>
        <end position="218"/>
    </location>
</feature>
<dbReference type="SUPFAM" id="SSF54001">
    <property type="entry name" value="Cysteine proteinases"/>
    <property type="match status" value="1"/>
</dbReference>
<keyword evidence="5" id="KW-1185">Reference proteome</keyword>
<dbReference type="GO" id="GO:0004843">
    <property type="term" value="F:cysteine-type deubiquitinase activity"/>
    <property type="evidence" value="ECO:0007669"/>
    <property type="project" value="TreeGrafter"/>
</dbReference>
<feature type="compositionally biased region" description="Basic residues" evidence="2">
    <location>
        <begin position="182"/>
        <end position="193"/>
    </location>
</feature>
<dbReference type="EMBL" id="JAEPQZ010000003">
    <property type="protein sequence ID" value="KAG2183176.1"/>
    <property type="molecule type" value="Genomic_DNA"/>
</dbReference>
<accession>A0A8H7PZU1</accession>
<evidence type="ECO:0000256" key="1">
    <source>
        <dbReference type="SAM" id="Coils"/>
    </source>
</evidence>
<dbReference type="PANTHER" id="PTHR12419:SF10">
    <property type="entry name" value="DEUBIQUITINASE OTUD6B"/>
    <property type="match status" value="1"/>
</dbReference>
<dbReference type="OrthoDB" id="415023at2759"/>
<evidence type="ECO:0000313" key="5">
    <source>
        <dbReference type="Proteomes" id="UP000654370"/>
    </source>
</evidence>
<dbReference type="AlphaFoldDB" id="A0A8H7PZU1"/>
<dbReference type="Gene3D" id="3.90.70.80">
    <property type="match status" value="2"/>
</dbReference>
<dbReference type="Pfam" id="PF02338">
    <property type="entry name" value="OTU"/>
    <property type="match status" value="1"/>
</dbReference>
<comment type="caution">
    <text evidence="4">The sequence shown here is derived from an EMBL/GenBank/DDBJ whole genome shotgun (WGS) entry which is preliminary data.</text>
</comment>
<evidence type="ECO:0000259" key="3">
    <source>
        <dbReference type="PROSITE" id="PS50802"/>
    </source>
</evidence>
<evidence type="ECO:0000313" key="4">
    <source>
        <dbReference type="EMBL" id="KAG2183176.1"/>
    </source>
</evidence>
<feature type="coiled-coil region" evidence="1">
    <location>
        <begin position="72"/>
        <end position="99"/>
    </location>
</feature>
<name>A0A8H7PZU1_MORIS</name>
<protein>
    <recommendedName>
        <fullName evidence="3">OTU domain-containing protein</fullName>
    </recommendedName>
</protein>
<dbReference type="PANTHER" id="PTHR12419">
    <property type="entry name" value="OTU DOMAIN CONTAINING PROTEIN"/>
    <property type="match status" value="1"/>
</dbReference>
<dbReference type="Proteomes" id="UP000654370">
    <property type="component" value="Unassembled WGS sequence"/>
</dbReference>
<dbReference type="CDD" id="cd22748">
    <property type="entry name" value="OTU_OTUD6-like"/>
    <property type="match status" value="1"/>
</dbReference>
<feature type="compositionally biased region" description="Basic and acidic residues" evidence="2">
    <location>
        <begin position="194"/>
        <end position="218"/>
    </location>
</feature>
<proteinExistence type="predicted"/>
<evidence type="ECO:0000256" key="2">
    <source>
        <dbReference type="SAM" id="MobiDB-lite"/>
    </source>
</evidence>
<organism evidence="4 5">
    <name type="scientific">Mortierella isabellina</name>
    <name type="common">Filamentous fungus</name>
    <name type="synonym">Umbelopsis isabellina</name>
    <dbReference type="NCBI Taxonomy" id="91625"/>
    <lineage>
        <taxon>Eukaryota</taxon>
        <taxon>Fungi</taxon>
        <taxon>Fungi incertae sedis</taxon>
        <taxon>Mucoromycota</taxon>
        <taxon>Mucoromycotina</taxon>
        <taxon>Umbelopsidomycetes</taxon>
        <taxon>Umbelopsidales</taxon>
        <taxon>Umbelopsidaceae</taxon>
        <taxon>Umbelopsis</taxon>
    </lineage>
</organism>
<reference evidence="4" key="1">
    <citation type="submission" date="2020-12" db="EMBL/GenBank/DDBJ databases">
        <title>Metabolic potential, ecology and presence of endohyphal bacteria is reflected in genomic diversity of Mucoromycotina.</title>
        <authorList>
            <person name="Muszewska A."/>
            <person name="Okrasinska A."/>
            <person name="Steczkiewicz K."/>
            <person name="Drgas O."/>
            <person name="Orlowska M."/>
            <person name="Perlinska-Lenart U."/>
            <person name="Aleksandrzak-Piekarczyk T."/>
            <person name="Szatraj K."/>
            <person name="Zielenkiewicz U."/>
            <person name="Pilsyk S."/>
            <person name="Malc E."/>
            <person name="Mieczkowski P."/>
            <person name="Kruszewska J.S."/>
            <person name="Biernat P."/>
            <person name="Pawlowska J."/>
        </authorList>
    </citation>
    <scope>NUCLEOTIDE SEQUENCE</scope>
    <source>
        <strain evidence="4">WA0000067209</strain>
    </source>
</reference>
<gene>
    <name evidence="4" type="ORF">INT43_006171</name>
</gene>
<keyword evidence="1" id="KW-0175">Coiled coil</keyword>
<dbReference type="InterPro" id="IPR003323">
    <property type="entry name" value="OTU_dom"/>
</dbReference>
<feature type="region of interest" description="Disordered" evidence="2">
    <location>
        <begin position="129"/>
        <end position="151"/>
    </location>
</feature>
<dbReference type="GO" id="GO:0016579">
    <property type="term" value="P:protein deubiquitination"/>
    <property type="evidence" value="ECO:0007669"/>
    <property type="project" value="TreeGrafter"/>
</dbReference>
<dbReference type="PROSITE" id="PS50802">
    <property type="entry name" value="OTU"/>
    <property type="match status" value="1"/>
</dbReference>